<dbReference type="PANTHER" id="PTHR42912:SF93">
    <property type="entry name" value="N6-ADENOSINE-METHYLTRANSFERASE TMT1A"/>
    <property type="match status" value="1"/>
</dbReference>
<evidence type="ECO:0000313" key="5">
    <source>
        <dbReference type="EMBL" id="MDV3456095.1"/>
    </source>
</evidence>
<dbReference type="CDD" id="cd02440">
    <property type="entry name" value="AdoMet_MTases"/>
    <property type="match status" value="1"/>
</dbReference>
<evidence type="ECO:0000256" key="2">
    <source>
        <dbReference type="ARBA" id="ARBA00022679"/>
    </source>
</evidence>
<dbReference type="Proteomes" id="UP001273531">
    <property type="component" value="Unassembled WGS sequence"/>
</dbReference>
<evidence type="ECO:0000313" key="6">
    <source>
        <dbReference type="Proteomes" id="UP001273531"/>
    </source>
</evidence>
<reference evidence="5 6" key="1">
    <citation type="submission" date="2023-10" db="EMBL/GenBank/DDBJ databases">
        <title>Sphingomonas sp. HF-S4 16S ribosomal RNA gene Genome sequencing and assembly.</title>
        <authorList>
            <person name="Lee H."/>
        </authorList>
    </citation>
    <scope>NUCLEOTIDE SEQUENCE [LARGE SCALE GENOMIC DNA]</scope>
    <source>
        <strain evidence="5 6">HF-S4</strain>
    </source>
</reference>
<evidence type="ECO:0000256" key="1">
    <source>
        <dbReference type="ARBA" id="ARBA00022603"/>
    </source>
</evidence>
<keyword evidence="2 5" id="KW-0808">Transferase</keyword>
<dbReference type="GO" id="GO:0032259">
    <property type="term" value="P:methylation"/>
    <property type="evidence" value="ECO:0007669"/>
    <property type="project" value="UniProtKB-KW"/>
</dbReference>
<accession>A0ABU3Y413</accession>
<dbReference type="InterPro" id="IPR023576">
    <property type="entry name" value="UbiE/COQ5_MeTrFase_CS"/>
</dbReference>
<dbReference type="Gene3D" id="3.40.50.150">
    <property type="entry name" value="Vaccinia Virus protein VP39"/>
    <property type="match status" value="1"/>
</dbReference>
<dbReference type="InterPro" id="IPR041698">
    <property type="entry name" value="Methyltransf_25"/>
</dbReference>
<dbReference type="RefSeq" id="WP_317225293.1">
    <property type="nucleotide sequence ID" value="NZ_JAWJEJ010000001.1"/>
</dbReference>
<keyword evidence="1 5" id="KW-0489">Methyltransferase</keyword>
<evidence type="ECO:0000259" key="4">
    <source>
        <dbReference type="Pfam" id="PF13649"/>
    </source>
</evidence>
<comment type="caution">
    <text evidence="5">The sequence shown here is derived from an EMBL/GenBank/DDBJ whole genome shotgun (WGS) entry which is preliminary data.</text>
</comment>
<name>A0ABU3Y413_9SPHN</name>
<dbReference type="EMBL" id="JAWJEJ010000001">
    <property type="protein sequence ID" value="MDV3456095.1"/>
    <property type="molecule type" value="Genomic_DNA"/>
</dbReference>
<dbReference type="InterPro" id="IPR029063">
    <property type="entry name" value="SAM-dependent_MTases_sf"/>
</dbReference>
<dbReference type="Pfam" id="PF13649">
    <property type="entry name" value="Methyltransf_25"/>
    <property type="match status" value="1"/>
</dbReference>
<sequence>MQFDLAQRGRALMDFEVSTRQAAGRLHQRTEAELAAIGITAETLPDDMDARHRLIDEKLEASPVYQARALLGEWCAKQHGRAAEQAFEQIADEVVPELERLREGPTTLERHDFDAPRYWSEIWFHRTRGGWDASPYNGFVHGELVHKKYVSKVFPGDIYGNRRIILRELPRDDYREILEIGTSSGHHSVAISEVFPGAKLTGVDPSLRMLEQAQRVANERGLAWELHHGMGEDMPMFEDGRFDLVTAYAIHHEMPPKAIAAIFAEAFRVLRPGGDMVMADVTRTSELNRMAAWRMDWTAKWGGEPFWRATAALDMEPLARAAGFIDVRGYHPQPGRDPYVIYGRKPA</sequence>
<keyword evidence="3" id="KW-0949">S-adenosyl-L-methionine</keyword>
<proteinExistence type="predicted"/>
<dbReference type="PROSITE" id="PS01184">
    <property type="entry name" value="UBIE_2"/>
    <property type="match status" value="1"/>
</dbReference>
<dbReference type="GO" id="GO:0008168">
    <property type="term" value="F:methyltransferase activity"/>
    <property type="evidence" value="ECO:0007669"/>
    <property type="project" value="UniProtKB-KW"/>
</dbReference>
<organism evidence="5 6">
    <name type="scientific">Sphingomonas agrestis</name>
    <dbReference type="NCBI Taxonomy" id="3080540"/>
    <lineage>
        <taxon>Bacteria</taxon>
        <taxon>Pseudomonadati</taxon>
        <taxon>Pseudomonadota</taxon>
        <taxon>Alphaproteobacteria</taxon>
        <taxon>Sphingomonadales</taxon>
        <taxon>Sphingomonadaceae</taxon>
        <taxon>Sphingomonas</taxon>
    </lineage>
</organism>
<evidence type="ECO:0000256" key="3">
    <source>
        <dbReference type="ARBA" id="ARBA00022691"/>
    </source>
</evidence>
<keyword evidence="6" id="KW-1185">Reference proteome</keyword>
<dbReference type="PANTHER" id="PTHR42912">
    <property type="entry name" value="METHYLTRANSFERASE"/>
    <property type="match status" value="1"/>
</dbReference>
<feature type="domain" description="Methyltransferase" evidence="4">
    <location>
        <begin position="177"/>
        <end position="274"/>
    </location>
</feature>
<dbReference type="EC" id="2.1.-.-" evidence="5"/>
<protein>
    <submittedName>
        <fullName evidence="5">Class I SAM-dependent methyltransferase</fullName>
        <ecNumber evidence="5">2.1.-.-</ecNumber>
    </submittedName>
</protein>
<dbReference type="InterPro" id="IPR050508">
    <property type="entry name" value="Methyltransf_Superfamily"/>
</dbReference>
<dbReference type="SUPFAM" id="SSF53335">
    <property type="entry name" value="S-adenosyl-L-methionine-dependent methyltransferases"/>
    <property type="match status" value="1"/>
</dbReference>
<gene>
    <name evidence="5" type="ORF">RZN05_03805</name>
</gene>